<dbReference type="Proteomes" id="UP000887572">
    <property type="component" value="Unplaced"/>
</dbReference>
<feature type="transmembrane region" description="Helical" evidence="1">
    <location>
        <begin position="328"/>
        <end position="348"/>
    </location>
</feature>
<evidence type="ECO:0000256" key="1">
    <source>
        <dbReference type="SAM" id="Phobius"/>
    </source>
</evidence>
<evidence type="ECO:0000313" key="3">
    <source>
        <dbReference type="WBParaSite" id="Gr19_v10_g17308.t2"/>
    </source>
</evidence>
<name>A0A914HGK8_GLORO</name>
<feature type="transmembrane region" description="Helical" evidence="1">
    <location>
        <begin position="106"/>
        <end position="122"/>
    </location>
</feature>
<proteinExistence type="predicted"/>
<dbReference type="WBParaSite" id="Gr19_v10_g17308.t2">
    <property type="protein sequence ID" value="Gr19_v10_g17308.t2"/>
    <property type="gene ID" value="Gr19_v10_g17308"/>
</dbReference>
<reference evidence="3" key="1">
    <citation type="submission" date="2022-11" db="UniProtKB">
        <authorList>
            <consortium name="WormBaseParasite"/>
        </authorList>
    </citation>
    <scope>IDENTIFICATION</scope>
</reference>
<organism evidence="2 3">
    <name type="scientific">Globodera rostochiensis</name>
    <name type="common">Golden nematode worm</name>
    <name type="synonym">Heterodera rostochiensis</name>
    <dbReference type="NCBI Taxonomy" id="31243"/>
    <lineage>
        <taxon>Eukaryota</taxon>
        <taxon>Metazoa</taxon>
        <taxon>Ecdysozoa</taxon>
        <taxon>Nematoda</taxon>
        <taxon>Chromadorea</taxon>
        <taxon>Rhabditida</taxon>
        <taxon>Tylenchina</taxon>
        <taxon>Tylenchomorpha</taxon>
        <taxon>Tylenchoidea</taxon>
        <taxon>Heteroderidae</taxon>
        <taxon>Heteroderinae</taxon>
        <taxon>Globodera</taxon>
    </lineage>
</organism>
<feature type="transmembrane region" description="Helical" evidence="1">
    <location>
        <begin position="271"/>
        <end position="290"/>
    </location>
</feature>
<keyword evidence="1" id="KW-0472">Membrane</keyword>
<dbReference type="AlphaFoldDB" id="A0A914HGK8"/>
<keyword evidence="2" id="KW-1185">Reference proteome</keyword>
<feature type="transmembrane region" description="Helical" evidence="1">
    <location>
        <begin position="75"/>
        <end position="94"/>
    </location>
</feature>
<accession>A0A914HGK8</accession>
<keyword evidence="1" id="KW-0812">Transmembrane</keyword>
<sequence length="405" mass="45412">MARHLAASLKFRRFQQIHSSTKHHNTQQKAGGLGEMDILDPQLLLVLPNSSSSAYICSSRILQLSLCRFISSLDVLLAVLAVSLNSLLTASIFFARPLSVSMRRSFSVVSISYAFLAGILLAKKCFWLSSALSAGSPCVPLVSSALCKLQEFPVVAVYLHSLASPLAFAVQMYAKGLNDKWTCWDYYRGRKILYGLSHQTATTDGRRMKGTSSGNVFVSPPLSHRRRSSSTQPPTFLLFWLCSTQQMALETSRRKVLVNCSLPLAVRQKKLLFALLTLMLSSQLVQTLLWQSVSVSSSQQQQHGHQRGCQSHRPPSLLRYLTLSFRDLFLIEAILWSLSAFFTGLVLFQQFVLTKPCGRCTRLMVELAFTTLPLHSDFAQFSKRHCPSKNRPLLRSRDPSRQCEF</sequence>
<protein>
    <submittedName>
        <fullName evidence="3">Vomeronasal type-1 receptor</fullName>
    </submittedName>
</protein>
<keyword evidence="1" id="KW-1133">Transmembrane helix</keyword>
<evidence type="ECO:0000313" key="2">
    <source>
        <dbReference type="Proteomes" id="UP000887572"/>
    </source>
</evidence>